<reference evidence="1" key="1">
    <citation type="journal article" date="2022" name="bioRxiv">
        <title>Sequencing and chromosome-scale assembly of the giantPleurodeles waltlgenome.</title>
        <authorList>
            <person name="Brown T."/>
            <person name="Elewa A."/>
            <person name="Iarovenko S."/>
            <person name="Subramanian E."/>
            <person name="Araus A.J."/>
            <person name="Petzold A."/>
            <person name="Susuki M."/>
            <person name="Suzuki K.-i.T."/>
            <person name="Hayashi T."/>
            <person name="Toyoda A."/>
            <person name="Oliveira C."/>
            <person name="Osipova E."/>
            <person name="Leigh N.D."/>
            <person name="Simon A."/>
            <person name="Yun M.H."/>
        </authorList>
    </citation>
    <scope>NUCLEOTIDE SEQUENCE</scope>
    <source>
        <strain evidence="1">20211129_DDA</strain>
        <tissue evidence="1">Liver</tissue>
    </source>
</reference>
<comment type="caution">
    <text evidence="1">The sequence shown here is derived from an EMBL/GenBank/DDBJ whole genome shotgun (WGS) entry which is preliminary data.</text>
</comment>
<gene>
    <name evidence="1" type="ORF">NDU88_005216</name>
</gene>
<proteinExistence type="predicted"/>
<organism evidence="1 2">
    <name type="scientific">Pleurodeles waltl</name>
    <name type="common">Iberian ribbed newt</name>
    <dbReference type="NCBI Taxonomy" id="8319"/>
    <lineage>
        <taxon>Eukaryota</taxon>
        <taxon>Metazoa</taxon>
        <taxon>Chordata</taxon>
        <taxon>Craniata</taxon>
        <taxon>Vertebrata</taxon>
        <taxon>Euteleostomi</taxon>
        <taxon>Amphibia</taxon>
        <taxon>Batrachia</taxon>
        <taxon>Caudata</taxon>
        <taxon>Salamandroidea</taxon>
        <taxon>Salamandridae</taxon>
        <taxon>Pleurodelinae</taxon>
        <taxon>Pleurodeles</taxon>
    </lineage>
</organism>
<dbReference type="Proteomes" id="UP001066276">
    <property type="component" value="Chromosome 3_2"/>
</dbReference>
<evidence type="ECO:0000313" key="1">
    <source>
        <dbReference type="EMBL" id="KAJ1179988.1"/>
    </source>
</evidence>
<sequence>MKVVVFILIYSAIDDAMFFDTGLVDDDLKTAVDGADETVVIDRVVIDGVAVVTVDDEAVVVVMVIRAAVNEAVVVEAVVINVTIFTEEIVTNEVFYDSAFLVDGSVDKDIFGGVTGTEEMMREISSVQIS</sequence>
<dbReference type="EMBL" id="JANPWB010000006">
    <property type="protein sequence ID" value="KAJ1179988.1"/>
    <property type="molecule type" value="Genomic_DNA"/>
</dbReference>
<accession>A0AAV7TTQ3</accession>
<evidence type="ECO:0000313" key="2">
    <source>
        <dbReference type="Proteomes" id="UP001066276"/>
    </source>
</evidence>
<dbReference type="AlphaFoldDB" id="A0AAV7TTQ3"/>
<protein>
    <submittedName>
        <fullName evidence="1">Uncharacterized protein</fullName>
    </submittedName>
</protein>
<name>A0AAV7TTQ3_PLEWA</name>
<keyword evidence="2" id="KW-1185">Reference proteome</keyword>